<dbReference type="Proteomes" id="UP000663832">
    <property type="component" value="Unassembled WGS sequence"/>
</dbReference>
<protein>
    <submittedName>
        <fullName evidence="2">Uncharacterized protein</fullName>
    </submittedName>
</protein>
<sequence length="113" mass="12785">MKIRYQQLEISDDQACIFADIVFHDLLPEEYILSLEQVINSLRPCSASYWISEIEIDNQILSCKATTTYRDIRGFKALEEQQTAEAASENAVVVTQNDPACISSVEDIRKVAL</sequence>
<accession>A0A815UFL1</accession>
<dbReference type="OrthoDB" id="10159722at2759"/>
<dbReference type="EMBL" id="CAJNOM010003705">
    <property type="protein sequence ID" value="CAF1648486.1"/>
    <property type="molecule type" value="Genomic_DNA"/>
</dbReference>
<proteinExistence type="predicted"/>
<dbReference type="EMBL" id="CAJNOI010003353">
    <property type="protein sequence ID" value="CAF1515146.1"/>
    <property type="molecule type" value="Genomic_DNA"/>
</dbReference>
<dbReference type="AlphaFoldDB" id="A0A815UFL1"/>
<organism evidence="2 6">
    <name type="scientific">Adineta steineri</name>
    <dbReference type="NCBI Taxonomy" id="433720"/>
    <lineage>
        <taxon>Eukaryota</taxon>
        <taxon>Metazoa</taxon>
        <taxon>Spiralia</taxon>
        <taxon>Gnathifera</taxon>
        <taxon>Rotifera</taxon>
        <taxon>Eurotatoria</taxon>
        <taxon>Bdelloidea</taxon>
        <taxon>Adinetida</taxon>
        <taxon>Adinetidae</taxon>
        <taxon>Adineta</taxon>
    </lineage>
</organism>
<evidence type="ECO:0000313" key="3">
    <source>
        <dbReference type="EMBL" id="CAF1648471.1"/>
    </source>
</evidence>
<gene>
    <name evidence="1" type="ORF">BJG266_LOCUS43953</name>
    <name evidence="2" type="ORF">BJG266_LOCUS43956</name>
    <name evidence="3" type="ORF">QVE165_LOCUS60893</name>
    <name evidence="4" type="ORF">QVE165_LOCUS60896</name>
</gene>
<evidence type="ECO:0000313" key="4">
    <source>
        <dbReference type="EMBL" id="CAF1648486.1"/>
    </source>
</evidence>
<evidence type="ECO:0000313" key="6">
    <source>
        <dbReference type="Proteomes" id="UP000663877"/>
    </source>
</evidence>
<dbReference type="EMBL" id="CAJNOI010003354">
    <property type="protein sequence ID" value="CAF1515195.1"/>
    <property type="molecule type" value="Genomic_DNA"/>
</dbReference>
<name>A0A815UFL1_9BILA</name>
<dbReference type="EMBL" id="CAJNOM010003704">
    <property type="protein sequence ID" value="CAF1648471.1"/>
    <property type="molecule type" value="Genomic_DNA"/>
</dbReference>
<dbReference type="Proteomes" id="UP000663877">
    <property type="component" value="Unassembled WGS sequence"/>
</dbReference>
<evidence type="ECO:0000313" key="1">
    <source>
        <dbReference type="EMBL" id="CAF1515146.1"/>
    </source>
</evidence>
<reference evidence="2" key="1">
    <citation type="submission" date="2021-02" db="EMBL/GenBank/DDBJ databases">
        <authorList>
            <person name="Nowell W R."/>
        </authorList>
    </citation>
    <scope>NUCLEOTIDE SEQUENCE</scope>
</reference>
<evidence type="ECO:0000313" key="5">
    <source>
        <dbReference type="Proteomes" id="UP000663832"/>
    </source>
</evidence>
<evidence type="ECO:0000313" key="2">
    <source>
        <dbReference type="EMBL" id="CAF1515195.1"/>
    </source>
</evidence>
<comment type="caution">
    <text evidence="2">The sequence shown here is derived from an EMBL/GenBank/DDBJ whole genome shotgun (WGS) entry which is preliminary data.</text>
</comment>
<keyword evidence="5" id="KW-1185">Reference proteome</keyword>